<evidence type="ECO:0000256" key="12">
    <source>
        <dbReference type="NCBIfam" id="TIGR00334"/>
    </source>
</evidence>
<evidence type="ECO:0000256" key="7">
    <source>
        <dbReference type="ARBA" id="ARBA00022759"/>
    </source>
</evidence>
<gene>
    <name evidence="11" type="primary">rnmV</name>
    <name evidence="14" type="ORF">DET59_12216</name>
</gene>
<dbReference type="SUPFAM" id="SSF110455">
    <property type="entry name" value="Toprim domain"/>
    <property type="match status" value="1"/>
</dbReference>
<dbReference type="GO" id="GO:0043822">
    <property type="term" value="F:ribonuclease M5 activity"/>
    <property type="evidence" value="ECO:0007669"/>
    <property type="project" value="UniProtKB-UniRule"/>
</dbReference>
<dbReference type="EC" id="3.1.26.8" evidence="11 12"/>
<accession>A0A366EF22</accession>
<dbReference type="PROSITE" id="PS50880">
    <property type="entry name" value="TOPRIM"/>
    <property type="match status" value="1"/>
</dbReference>
<dbReference type="OrthoDB" id="9791329at2"/>
<evidence type="ECO:0000256" key="10">
    <source>
        <dbReference type="ARBA" id="ARBA00022884"/>
    </source>
</evidence>
<name>A0A366EF22_9BACI</name>
<dbReference type="PANTHER" id="PTHR39156:SF1">
    <property type="entry name" value="RIBONUCLEASE M5"/>
    <property type="match status" value="1"/>
</dbReference>
<reference evidence="14 15" key="1">
    <citation type="submission" date="2018-06" db="EMBL/GenBank/DDBJ databases">
        <title>Freshwater and sediment microbial communities from various areas in North America, analyzing microbe dynamics in response to fracking.</title>
        <authorList>
            <person name="Lamendella R."/>
        </authorList>
    </citation>
    <scope>NUCLEOTIDE SEQUENCE [LARGE SCALE GENOMIC DNA]</scope>
    <source>
        <strain evidence="14 15">97B</strain>
    </source>
</reference>
<dbReference type="NCBIfam" id="TIGR00334">
    <property type="entry name" value="5S_RNA_mat_M5"/>
    <property type="match status" value="1"/>
</dbReference>
<dbReference type="AlphaFoldDB" id="A0A366EF22"/>
<proteinExistence type="inferred from homology"/>
<keyword evidence="3 11" id="KW-0698">rRNA processing</keyword>
<keyword evidence="5" id="KW-0479">Metal-binding</keyword>
<dbReference type="InterPro" id="IPR006171">
    <property type="entry name" value="TOPRIM_dom"/>
</dbReference>
<keyword evidence="9" id="KW-0460">Magnesium</keyword>
<comment type="catalytic activity">
    <reaction evidence="11">
        <text>Endonucleolytic cleavage of RNA, removing 21 and 42 nucleotides, respectively, from the 5'- and 3'-termini of a 5S-rRNA precursor.</text>
        <dbReference type="EC" id="3.1.26.8"/>
    </reaction>
</comment>
<dbReference type="Gene3D" id="3.40.1360.10">
    <property type="match status" value="1"/>
</dbReference>
<evidence type="ECO:0000256" key="2">
    <source>
        <dbReference type="ARBA" id="ARBA00022517"/>
    </source>
</evidence>
<dbReference type="Proteomes" id="UP000252118">
    <property type="component" value="Unassembled WGS sequence"/>
</dbReference>
<keyword evidence="8 11" id="KW-0378">Hydrolase</keyword>
<comment type="subcellular location">
    <subcellularLocation>
        <location evidence="11">Cytoplasm</location>
    </subcellularLocation>
</comment>
<evidence type="ECO:0000256" key="9">
    <source>
        <dbReference type="ARBA" id="ARBA00022842"/>
    </source>
</evidence>
<sequence>MKIKEIIVVEGKDDTVAIQRAVNADTIETNGSAVSPATIEKIKHAQEKRGVIIFTDPDYPGERIRKIVSDAVPGCKHAFVHKKDALPKSGRGIGVEHASPDIIRESLREAHVLDVEQEEVISKEDLIDAGLIGSSQAKDRRIALGEKLRIGYTNGKQLHKRLRMFNIQKEEFKKALMEIIQEEENA</sequence>
<evidence type="ECO:0000313" key="15">
    <source>
        <dbReference type="Proteomes" id="UP000252118"/>
    </source>
</evidence>
<comment type="caution">
    <text evidence="14">The sequence shown here is derived from an EMBL/GenBank/DDBJ whole genome shotgun (WGS) entry which is preliminary data.</text>
</comment>
<dbReference type="GO" id="GO:0019843">
    <property type="term" value="F:rRNA binding"/>
    <property type="evidence" value="ECO:0007669"/>
    <property type="project" value="UniProtKB-KW"/>
</dbReference>
<dbReference type="CDD" id="cd01027">
    <property type="entry name" value="TOPRIM_RNase_M5_like"/>
    <property type="match status" value="1"/>
</dbReference>
<dbReference type="EMBL" id="QNRJ01000022">
    <property type="protein sequence ID" value="RBP00992.1"/>
    <property type="molecule type" value="Genomic_DNA"/>
</dbReference>
<dbReference type="InterPro" id="IPR025156">
    <property type="entry name" value="RNase_M5_C"/>
</dbReference>
<keyword evidence="2 11" id="KW-0690">Ribosome biogenesis</keyword>
<dbReference type="SMART" id="SM00493">
    <property type="entry name" value="TOPRIM"/>
    <property type="match status" value="1"/>
</dbReference>
<dbReference type="GO" id="GO:0046872">
    <property type="term" value="F:metal ion binding"/>
    <property type="evidence" value="ECO:0007669"/>
    <property type="project" value="UniProtKB-KW"/>
</dbReference>
<dbReference type="PANTHER" id="PTHR39156">
    <property type="entry name" value="RIBONUCLEASE M5"/>
    <property type="match status" value="1"/>
</dbReference>
<evidence type="ECO:0000256" key="4">
    <source>
        <dbReference type="ARBA" id="ARBA00022722"/>
    </source>
</evidence>
<evidence type="ECO:0000256" key="3">
    <source>
        <dbReference type="ARBA" id="ARBA00022552"/>
    </source>
</evidence>
<evidence type="ECO:0000256" key="5">
    <source>
        <dbReference type="ARBA" id="ARBA00022723"/>
    </source>
</evidence>
<keyword evidence="6 11" id="KW-0699">rRNA-binding</keyword>
<organism evidence="14 15">
    <name type="scientific">Rossellomorea aquimaris</name>
    <dbReference type="NCBI Taxonomy" id="189382"/>
    <lineage>
        <taxon>Bacteria</taxon>
        <taxon>Bacillati</taxon>
        <taxon>Bacillota</taxon>
        <taxon>Bacilli</taxon>
        <taxon>Bacillales</taxon>
        <taxon>Bacillaceae</taxon>
        <taxon>Rossellomorea</taxon>
    </lineage>
</organism>
<dbReference type="FunFam" id="3.40.1360.10:FF:000006">
    <property type="entry name" value="Ribonuclease M5"/>
    <property type="match status" value="1"/>
</dbReference>
<dbReference type="HAMAP" id="MF_01469">
    <property type="entry name" value="RNase_M5"/>
    <property type="match status" value="1"/>
</dbReference>
<comment type="function">
    <text evidence="11">Required for correct processing of both the 5' and 3' ends of 5S rRNA precursor. Cleaves both sides of a double-stranded region yielding mature 5S rRNA in one step.</text>
</comment>
<dbReference type="InterPro" id="IPR004466">
    <property type="entry name" value="RNase_M5"/>
</dbReference>
<comment type="similarity">
    <text evidence="11">Belongs to the ribonuclease M5 family.</text>
</comment>
<dbReference type="InterPro" id="IPR034141">
    <property type="entry name" value="TOPRIM_RNase_M5-like"/>
</dbReference>
<evidence type="ECO:0000259" key="13">
    <source>
        <dbReference type="PROSITE" id="PS50880"/>
    </source>
</evidence>
<evidence type="ECO:0000313" key="14">
    <source>
        <dbReference type="EMBL" id="RBP00992.1"/>
    </source>
</evidence>
<keyword evidence="10 11" id="KW-0694">RNA-binding</keyword>
<evidence type="ECO:0000256" key="11">
    <source>
        <dbReference type="HAMAP-Rule" id="MF_01469"/>
    </source>
</evidence>
<evidence type="ECO:0000256" key="1">
    <source>
        <dbReference type="ARBA" id="ARBA00022490"/>
    </source>
</evidence>
<dbReference type="Pfam" id="PF13331">
    <property type="entry name" value="DUF4093"/>
    <property type="match status" value="1"/>
</dbReference>
<keyword evidence="4 11" id="KW-0540">Nuclease</keyword>
<dbReference type="Pfam" id="PF01751">
    <property type="entry name" value="Toprim"/>
    <property type="match status" value="1"/>
</dbReference>
<feature type="domain" description="Toprim" evidence="13">
    <location>
        <begin position="4"/>
        <end position="87"/>
    </location>
</feature>
<evidence type="ECO:0000256" key="8">
    <source>
        <dbReference type="ARBA" id="ARBA00022801"/>
    </source>
</evidence>
<dbReference type="GO" id="GO:0006364">
    <property type="term" value="P:rRNA processing"/>
    <property type="evidence" value="ECO:0007669"/>
    <property type="project" value="UniProtKB-UniRule"/>
</dbReference>
<dbReference type="RefSeq" id="WP_113971031.1">
    <property type="nucleotide sequence ID" value="NZ_JBITUV010000017.1"/>
</dbReference>
<keyword evidence="1 11" id="KW-0963">Cytoplasm</keyword>
<keyword evidence="7 11" id="KW-0255">Endonuclease</keyword>
<protein>
    <recommendedName>
        <fullName evidence="11 12">Ribonuclease M5</fullName>
        <ecNumber evidence="11 12">3.1.26.8</ecNumber>
    </recommendedName>
    <alternativeName>
        <fullName evidence="11">RNase M5</fullName>
    </alternativeName>
    <alternativeName>
        <fullName evidence="11">Ribosomal RNA terminal maturase M5</fullName>
    </alternativeName>
</protein>
<evidence type="ECO:0000256" key="6">
    <source>
        <dbReference type="ARBA" id="ARBA00022730"/>
    </source>
</evidence>
<dbReference type="GO" id="GO:0005737">
    <property type="term" value="C:cytoplasm"/>
    <property type="evidence" value="ECO:0007669"/>
    <property type="project" value="UniProtKB-SubCell"/>
</dbReference>